<dbReference type="OrthoDB" id="9781415at2"/>
<dbReference type="InterPro" id="IPR001345">
    <property type="entry name" value="PG/BPGM_mutase_AS"/>
</dbReference>
<evidence type="ECO:0000256" key="3">
    <source>
        <dbReference type="PIRSR" id="PIRSR613078-1"/>
    </source>
</evidence>
<dbReference type="RefSeq" id="WP_094268418.1">
    <property type="nucleotide sequence ID" value="NZ_NOIH01000010.1"/>
</dbReference>
<feature type="active site" description="Tele-phosphohistidine intermediate" evidence="3">
    <location>
        <position position="18"/>
    </location>
</feature>
<dbReference type="Pfam" id="PF00300">
    <property type="entry name" value="His_Phos_1"/>
    <property type="match status" value="1"/>
</dbReference>
<dbReference type="GO" id="GO:0005737">
    <property type="term" value="C:cytoplasm"/>
    <property type="evidence" value="ECO:0007669"/>
    <property type="project" value="TreeGrafter"/>
</dbReference>
<dbReference type="AlphaFoldDB" id="A0A235EZI9"/>
<dbReference type="InterPro" id="IPR013078">
    <property type="entry name" value="His_Pase_superF_clade-1"/>
</dbReference>
<dbReference type="InterPro" id="IPR029033">
    <property type="entry name" value="His_PPase_superfam"/>
</dbReference>
<gene>
    <name evidence="5" type="ORF">CGK74_10415</name>
</gene>
<comment type="caution">
    <text evidence="5">The sequence shown here is derived from an EMBL/GenBank/DDBJ whole genome shotgun (WGS) entry which is preliminary data.</text>
</comment>
<dbReference type="PROSITE" id="PS00175">
    <property type="entry name" value="PG_MUTASE"/>
    <property type="match status" value="1"/>
</dbReference>
<dbReference type="InterPro" id="IPR050275">
    <property type="entry name" value="PGM_Phosphatase"/>
</dbReference>
<feature type="active site" description="Proton donor/acceptor" evidence="3">
    <location>
        <position position="93"/>
    </location>
</feature>
<evidence type="ECO:0000256" key="4">
    <source>
        <dbReference type="PIRSR" id="PIRSR613078-2"/>
    </source>
</evidence>
<feature type="binding site" evidence="4">
    <location>
        <position position="69"/>
    </location>
    <ligand>
        <name>substrate</name>
    </ligand>
</feature>
<evidence type="ECO:0000313" key="5">
    <source>
        <dbReference type="EMBL" id="OYD53977.1"/>
    </source>
</evidence>
<dbReference type="Proteomes" id="UP000215181">
    <property type="component" value="Unassembled WGS sequence"/>
</dbReference>
<keyword evidence="2" id="KW-0413">Isomerase</keyword>
<evidence type="ECO:0000313" key="6">
    <source>
        <dbReference type="Proteomes" id="UP000215181"/>
    </source>
</evidence>
<reference evidence="5 6" key="1">
    <citation type="submission" date="2017-07" db="EMBL/GenBank/DDBJ databases">
        <title>Thauera sp. KNDSS-Mac4 genome sequence and assembly.</title>
        <authorList>
            <person name="Mayilraj S."/>
        </authorList>
    </citation>
    <scope>NUCLEOTIDE SEQUENCE [LARGE SCALE GENOMIC DNA]</scope>
    <source>
        <strain evidence="5 6">KNDSS-Mac4</strain>
    </source>
</reference>
<accession>A0A235EZI9</accession>
<keyword evidence="6" id="KW-1185">Reference proteome</keyword>
<dbReference type="CDD" id="cd07067">
    <property type="entry name" value="HP_PGM_like"/>
    <property type="match status" value="1"/>
</dbReference>
<dbReference type="SMART" id="SM00855">
    <property type="entry name" value="PGAM"/>
    <property type="match status" value="1"/>
</dbReference>
<dbReference type="GO" id="GO:0016791">
    <property type="term" value="F:phosphatase activity"/>
    <property type="evidence" value="ECO:0007669"/>
    <property type="project" value="TreeGrafter"/>
</dbReference>
<name>A0A235EZI9_9RHOO</name>
<dbReference type="EMBL" id="NOIH01000010">
    <property type="protein sequence ID" value="OYD53977.1"/>
    <property type="molecule type" value="Genomic_DNA"/>
</dbReference>
<dbReference type="SUPFAM" id="SSF53254">
    <property type="entry name" value="Phosphoglycerate mutase-like"/>
    <property type="match status" value="1"/>
</dbReference>
<feature type="binding site" evidence="4">
    <location>
        <begin position="93"/>
        <end position="96"/>
    </location>
    <ligand>
        <name>substrate</name>
    </ligand>
</feature>
<feature type="binding site" evidence="4">
    <location>
        <begin position="17"/>
        <end position="24"/>
    </location>
    <ligand>
        <name>substrate</name>
    </ligand>
</feature>
<keyword evidence="1" id="KW-0324">Glycolysis</keyword>
<protein>
    <submittedName>
        <fullName evidence="5">Histidine phosphatase family protein</fullName>
    </submittedName>
</protein>
<dbReference type="Gene3D" id="3.40.50.1240">
    <property type="entry name" value="Phosphoglycerate mutase-like"/>
    <property type="match status" value="1"/>
</dbReference>
<dbReference type="PANTHER" id="PTHR48100">
    <property type="entry name" value="BROAD-SPECIFICITY PHOSPHATASE YOR283W-RELATED"/>
    <property type="match status" value="1"/>
</dbReference>
<dbReference type="PANTHER" id="PTHR48100:SF1">
    <property type="entry name" value="HISTIDINE PHOSPHATASE FAMILY PROTEIN-RELATED"/>
    <property type="match status" value="1"/>
</dbReference>
<evidence type="ECO:0000256" key="1">
    <source>
        <dbReference type="ARBA" id="ARBA00023152"/>
    </source>
</evidence>
<organism evidence="5 6">
    <name type="scientific">Thauera propionica</name>
    <dbReference type="NCBI Taxonomy" id="2019431"/>
    <lineage>
        <taxon>Bacteria</taxon>
        <taxon>Pseudomonadati</taxon>
        <taxon>Pseudomonadota</taxon>
        <taxon>Betaproteobacteria</taxon>
        <taxon>Rhodocyclales</taxon>
        <taxon>Zoogloeaceae</taxon>
        <taxon>Thauera</taxon>
    </lineage>
</organism>
<sequence>MTNISNTERTCRICLVRHGETAWNAERRLQGHIDIPLNETGLAQAEATALRLLGQELRFNALYSSDLQRARQTAAAIARHHRLELNHDERLRERHYGFFQGLTYDEAERQHPEFYRRFKSREIEFAFPDRGESLAEFAERVHDALHDIANRHAGHHVLVVTHGGVLDIVHRLATDEPLDSPRNFPIPNAALNWIAHTDGEWQLLAWADESHLGDTLDELPNA</sequence>
<evidence type="ECO:0000256" key="2">
    <source>
        <dbReference type="ARBA" id="ARBA00023235"/>
    </source>
</evidence>
<proteinExistence type="predicted"/>